<evidence type="ECO:0000259" key="2">
    <source>
        <dbReference type="Pfam" id="PF16261"/>
    </source>
</evidence>
<dbReference type="Proteomes" id="UP001629392">
    <property type="component" value="Unassembled WGS sequence"/>
</dbReference>
<dbReference type="Pfam" id="PF16261">
    <property type="entry name" value="DUF4915"/>
    <property type="match status" value="1"/>
</dbReference>
<dbReference type="EMBL" id="JAQQCL010000038">
    <property type="protein sequence ID" value="MFM0721039.1"/>
    <property type="molecule type" value="Genomic_DNA"/>
</dbReference>
<comment type="caution">
    <text evidence="3">The sequence shown here is derived from an EMBL/GenBank/DDBJ whole genome shotgun (WGS) entry which is preliminary data.</text>
</comment>
<reference evidence="3 4" key="1">
    <citation type="journal article" date="2024" name="Chem. Sci.">
        <title>Discovery of megapolipeptins by genome mining of a Burkholderiales bacteria collection.</title>
        <authorList>
            <person name="Paulo B.S."/>
            <person name="Recchia M.J.J."/>
            <person name="Lee S."/>
            <person name="Fergusson C.H."/>
            <person name="Romanowski S.B."/>
            <person name="Hernandez A."/>
            <person name="Krull N."/>
            <person name="Liu D.Y."/>
            <person name="Cavanagh H."/>
            <person name="Bos A."/>
            <person name="Gray C.A."/>
            <person name="Murphy B.T."/>
            <person name="Linington R.G."/>
            <person name="Eustaquio A.S."/>
        </authorList>
    </citation>
    <scope>NUCLEOTIDE SEQUENCE [LARGE SCALE GENOMIC DNA]</scope>
    <source>
        <strain evidence="3 4">RL17-350-BIC-E</strain>
    </source>
</reference>
<proteinExistence type="predicted"/>
<evidence type="ECO:0000313" key="3">
    <source>
        <dbReference type="EMBL" id="MFM0721039.1"/>
    </source>
</evidence>
<dbReference type="InterPro" id="IPR017481">
    <property type="entry name" value="CHP03032"/>
</dbReference>
<sequence length="481" mass="51980">MTQLLLSFCYAKPSGYVLARFDTRTNVFQWVDLRDVAGPVVGATGLCRLGEHYYAALQIRVPGTVGTLLAEIDRTGRVRRAARLAEVFDAHSLVPWHGELLIVSSGSNQVFAVDWQHDAAPRVRVFFEREPGADTLHMNSLQTFNGRVYLSLFGCKPGASWREARDGQILDLSAGGEVVRRGLRHPHSLFVDRATLLCLSSRDGSLVHVAGAPRGADRPLDGYVRGALAAGGNLFVGTSMPRTHSKSRGVSEAAHVATRSPPSAAEPRQDERSAHAGHAGGGCGLHIVDAATGVSDWLDLSPFGAELYDIAEWSGEGVCGERIDAMAERLRAVNAEFGELIGAVYRMRNQHGAVARMLREMMDAGCDMSSARGVLESLANDLPALPEWSYLHARMLLDGNSNGRSASDSRNAPAALPYLIAALDGGYDSFDVLHHLARLYDAAHDHRVADTHARRALSLAPPDASPHVIDELRRIVRPAQG</sequence>
<dbReference type="RefSeq" id="WP_408148620.1">
    <property type="nucleotide sequence ID" value="NZ_JAQQCJ010000034.1"/>
</dbReference>
<keyword evidence="4" id="KW-1185">Reference proteome</keyword>
<evidence type="ECO:0000313" key="4">
    <source>
        <dbReference type="Proteomes" id="UP001629392"/>
    </source>
</evidence>
<organism evidence="3 4">
    <name type="scientific">Paraburkholderia strydomiana</name>
    <dbReference type="NCBI Taxonomy" id="1245417"/>
    <lineage>
        <taxon>Bacteria</taxon>
        <taxon>Pseudomonadati</taxon>
        <taxon>Pseudomonadota</taxon>
        <taxon>Betaproteobacteria</taxon>
        <taxon>Burkholderiales</taxon>
        <taxon>Burkholderiaceae</taxon>
        <taxon>Paraburkholderia</taxon>
    </lineage>
</organism>
<gene>
    <name evidence="3" type="ORF">PQQ73_32535</name>
</gene>
<protein>
    <submittedName>
        <fullName evidence="3">DUF4915 domain-containing protein</fullName>
    </submittedName>
</protein>
<feature type="domain" description="Conserved hypothetical protein CHP03032" evidence="2">
    <location>
        <begin position="84"/>
        <end position="311"/>
    </location>
</feature>
<feature type="region of interest" description="Disordered" evidence="1">
    <location>
        <begin position="241"/>
        <end position="278"/>
    </location>
</feature>
<evidence type="ECO:0000256" key="1">
    <source>
        <dbReference type="SAM" id="MobiDB-lite"/>
    </source>
</evidence>
<name>A0ABW9EPJ6_9BURK</name>
<accession>A0ABW9EPJ6</accession>